<organism evidence="1 2">
    <name type="scientific">Atlantibacter hermannii NBRC 105704</name>
    <dbReference type="NCBI Taxonomy" id="1115512"/>
    <lineage>
        <taxon>Bacteria</taxon>
        <taxon>Pseudomonadati</taxon>
        <taxon>Pseudomonadota</taxon>
        <taxon>Gammaproteobacteria</taxon>
        <taxon>Enterobacterales</taxon>
        <taxon>Enterobacteriaceae</taxon>
        <taxon>Atlantibacter</taxon>
    </lineage>
</organism>
<dbReference type="Pfam" id="PF10798">
    <property type="entry name" value="YmgB"/>
    <property type="match status" value="1"/>
</dbReference>
<dbReference type="EMBL" id="BAFF01000002">
    <property type="protein sequence ID" value="GAB51265.1"/>
    <property type="molecule type" value="Genomic_DNA"/>
</dbReference>
<evidence type="ECO:0000313" key="1">
    <source>
        <dbReference type="EMBL" id="GAB51265.1"/>
    </source>
</evidence>
<dbReference type="InterPro" id="IPR024753">
    <property type="entry name" value="AriR"/>
</dbReference>
<dbReference type="GeneID" id="92827100"/>
<dbReference type="eggNOG" id="ENOG50336K1">
    <property type="taxonomic scope" value="Bacteria"/>
</dbReference>
<sequence>MSQAMIHPSETCTNLPDTALTHYFRSAGDALAEESVLMGAVVNNILASQEFLTNKAIIRQLMAMLKVTEDAVKSDVIRKTLEIVVNHTSDDI</sequence>
<evidence type="ECO:0000313" key="2">
    <source>
        <dbReference type="Proteomes" id="UP000010297"/>
    </source>
</evidence>
<dbReference type="RefSeq" id="WP_002434331.1">
    <property type="nucleotide sequence ID" value="NZ_BAFF01000002.1"/>
</dbReference>
<comment type="caution">
    <text evidence="1">The sequence shown here is derived from an EMBL/GenBank/DDBJ whole genome shotgun (WGS) entry which is preliminary data.</text>
</comment>
<dbReference type="Proteomes" id="UP000010297">
    <property type="component" value="Unassembled WGS sequence"/>
</dbReference>
<keyword evidence="2" id="KW-1185">Reference proteome</keyword>
<proteinExistence type="predicted"/>
<gene>
    <name evidence="1" type="primary">ariR</name>
    <name evidence="1" type="ORF">EH105704_02_02940</name>
</gene>
<protein>
    <submittedName>
        <fullName evidence="1">Putative two-component system connector protein AriR</fullName>
    </submittedName>
</protein>
<dbReference type="AlphaFoldDB" id="H5UZV7"/>
<reference evidence="1 2" key="1">
    <citation type="submission" date="2012-02" db="EMBL/GenBank/DDBJ databases">
        <title>Whole genome shotgun sequence of Escherichia hermannii NBRC 105704.</title>
        <authorList>
            <person name="Yoshida I."/>
            <person name="Hosoyama A."/>
            <person name="Tsuchikane K."/>
            <person name="Katsumata H."/>
            <person name="Yamazaki S."/>
            <person name="Fujita N."/>
        </authorList>
    </citation>
    <scope>NUCLEOTIDE SEQUENCE [LARGE SCALE GENOMIC DNA]</scope>
    <source>
        <strain evidence="1 2">NBRC 105704</strain>
    </source>
</reference>
<dbReference type="Gene3D" id="1.20.5.5260">
    <property type="match status" value="1"/>
</dbReference>
<name>H5UZV7_ATLHE</name>
<accession>H5UZV7</accession>
<dbReference type="GO" id="GO:0071468">
    <property type="term" value="P:cellular response to acidic pH"/>
    <property type="evidence" value="ECO:0007669"/>
    <property type="project" value="InterPro"/>
</dbReference>